<gene>
    <name evidence="1" type="ORF">BK716_12550</name>
</gene>
<dbReference type="RefSeq" id="WP_016081561.1">
    <property type="nucleotide sequence ID" value="NZ_MOOK01000100.1"/>
</dbReference>
<dbReference type="Proteomes" id="UP000194816">
    <property type="component" value="Unassembled WGS sequence"/>
</dbReference>
<protein>
    <submittedName>
        <fullName evidence="1">Uncharacterized protein</fullName>
    </submittedName>
</protein>
<dbReference type="AlphaFoldDB" id="A0A9X6LQC1"/>
<proteinExistence type="predicted"/>
<name>A0A9X6LQC1_BACUH</name>
<reference evidence="1 2" key="1">
    <citation type="submission" date="2016-10" db="EMBL/GenBank/DDBJ databases">
        <title>Comparative genomics of Bacillus thuringiensis reveals a path to pathogens against multiple invertebrate hosts.</title>
        <authorList>
            <person name="Zheng J."/>
            <person name="Gao Q."/>
            <person name="Liu H."/>
            <person name="Peng D."/>
            <person name="Ruan L."/>
            <person name="Sun M."/>
        </authorList>
    </citation>
    <scope>NUCLEOTIDE SEQUENCE [LARGE SCALE GENOMIC DNA]</scope>
    <source>
        <strain evidence="1">BGSC 4AU1</strain>
    </source>
</reference>
<accession>A0A9X6LQC1</accession>
<organism evidence="1 2">
    <name type="scientific">Bacillus thuringiensis subsp. higo</name>
    <dbReference type="NCBI Taxonomy" id="132266"/>
    <lineage>
        <taxon>Bacteria</taxon>
        <taxon>Bacillati</taxon>
        <taxon>Bacillota</taxon>
        <taxon>Bacilli</taxon>
        <taxon>Bacillales</taxon>
        <taxon>Bacillaceae</taxon>
        <taxon>Bacillus</taxon>
        <taxon>Bacillus cereus group</taxon>
    </lineage>
</organism>
<evidence type="ECO:0000313" key="2">
    <source>
        <dbReference type="Proteomes" id="UP000194816"/>
    </source>
</evidence>
<evidence type="ECO:0000313" key="1">
    <source>
        <dbReference type="EMBL" id="OUB52242.1"/>
    </source>
</evidence>
<dbReference type="EMBL" id="MOOK01000100">
    <property type="protein sequence ID" value="OUB52242.1"/>
    <property type="molecule type" value="Genomic_DNA"/>
</dbReference>
<sequence length="81" mass="8490">MVIMTLAIVPGESRSEAVTVTVPGPLAARNTAVKLPEALVMTARGTMKARAGLLNEKLTTTPGVGLPFTNTCPEKNKVLFP</sequence>
<comment type="caution">
    <text evidence="1">The sequence shown here is derived from an EMBL/GenBank/DDBJ whole genome shotgun (WGS) entry which is preliminary data.</text>
</comment>